<dbReference type="AlphaFoldDB" id="A0AAW2DLK2"/>
<feature type="region of interest" description="Disordered" evidence="1">
    <location>
        <begin position="65"/>
        <end position="105"/>
    </location>
</feature>
<feature type="domain" description="Transposase-associated" evidence="3">
    <location>
        <begin position="375"/>
        <end position="435"/>
    </location>
</feature>
<protein>
    <recommendedName>
        <fullName evidence="6">DUF4218 domain-containing protein</fullName>
    </recommendedName>
</protein>
<evidence type="ECO:0000256" key="1">
    <source>
        <dbReference type="SAM" id="MobiDB-lite"/>
    </source>
</evidence>
<accession>A0AAW2DLK2</accession>
<evidence type="ECO:0000259" key="3">
    <source>
        <dbReference type="Pfam" id="PF13963"/>
    </source>
</evidence>
<name>A0AAW2DLK2_9ROSI</name>
<evidence type="ECO:0000313" key="5">
    <source>
        <dbReference type="Proteomes" id="UP001459277"/>
    </source>
</evidence>
<dbReference type="PANTHER" id="PTHR48258:SF6">
    <property type="entry name" value="LEUCINE-RICH REPEAT DOMAIN, L DOMAIN-CONTAINING PROTEIN"/>
    <property type="match status" value="1"/>
</dbReference>
<evidence type="ECO:0008006" key="6">
    <source>
        <dbReference type="Google" id="ProtNLM"/>
    </source>
</evidence>
<proteinExistence type="predicted"/>
<feature type="compositionally biased region" description="Polar residues" evidence="1">
    <location>
        <begin position="80"/>
        <end position="90"/>
    </location>
</feature>
<feature type="compositionally biased region" description="Acidic residues" evidence="1">
    <location>
        <begin position="68"/>
        <end position="77"/>
    </location>
</feature>
<dbReference type="InterPro" id="IPR029480">
    <property type="entry name" value="Transpos_assoc"/>
</dbReference>
<dbReference type="Proteomes" id="UP001459277">
    <property type="component" value="Unassembled WGS sequence"/>
</dbReference>
<feature type="domain" description="DUF4218" evidence="2">
    <location>
        <begin position="589"/>
        <end position="701"/>
    </location>
</feature>
<dbReference type="EMBL" id="JAZDWU010000002">
    <property type="protein sequence ID" value="KAL0010652.1"/>
    <property type="molecule type" value="Genomic_DNA"/>
</dbReference>
<organism evidence="4 5">
    <name type="scientific">Lithocarpus litseifolius</name>
    <dbReference type="NCBI Taxonomy" id="425828"/>
    <lineage>
        <taxon>Eukaryota</taxon>
        <taxon>Viridiplantae</taxon>
        <taxon>Streptophyta</taxon>
        <taxon>Embryophyta</taxon>
        <taxon>Tracheophyta</taxon>
        <taxon>Spermatophyta</taxon>
        <taxon>Magnoliopsida</taxon>
        <taxon>eudicotyledons</taxon>
        <taxon>Gunneridae</taxon>
        <taxon>Pentapetalae</taxon>
        <taxon>rosids</taxon>
        <taxon>fabids</taxon>
        <taxon>Fagales</taxon>
        <taxon>Fagaceae</taxon>
        <taxon>Lithocarpus</taxon>
    </lineage>
</organism>
<evidence type="ECO:0000259" key="2">
    <source>
        <dbReference type="Pfam" id="PF13960"/>
    </source>
</evidence>
<comment type="caution">
    <text evidence="4">The sequence shown here is derived from an EMBL/GenBank/DDBJ whole genome shotgun (WGS) entry which is preliminary data.</text>
</comment>
<evidence type="ECO:0000313" key="4">
    <source>
        <dbReference type="EMBL" id="KAL0010652.1"/>
    </source>
</evidence>
<dbReference type="InterPro" id="IPR025452">
    <property type="entry name" value="DUF4218"/>
</dbReference>
<reference evidence="4 5" key="1">
    <citation type="submission" date="2024-01" db="EMBL/GenBank/DDBJ databases">
        <title>A telomere-to-telomere, gap-free genome of sweet tea (Lithocarpus litseifolius).</title>
        <authorList>
            <person name="Zhou J."/>
        </authorList>
    </citation>
    <scope>NUCLEOTIDE SEQUENCE [LARGE SCALE GENOMIC DNA]</scope>
    <source>
        <strain evidence="4">Zhou-2022a</strain>
        <tissue evidence="4">Leaf</tissue>
    </source>
</reference>
<keyword evidence="5" id="KW-1185">Reference proteome</keyword>
<dbReference type="PANTHER" id="PTHR48258">
    <property type="entry name" value="DUF4218 DOMAIN-CONTAINING PROTEIN-RELATED"/>
    <property type="match status" value="1"/>
</dbReference>
<dbReference type="Pfam" id="PF13963">
    <property type="entry name" value="Transpos_assoc"/>
    <property type="match status" value="1"/>
</dbReference>
<sequence>MRKCVTTENDVWDAYVQSHKGAAACRNKSFPHYEDLCIVYAKDHATGKDAQAPADVVEELEAEKNDDNLDDIPEDVDCTQIPTPGSNGEEQNARKKKRRIQSGEDNMVEAMKEVTTILSAQLKDASDNLSKAVIGVVAAESRSKINDELLKLPGLTTKERHKATKLIACQHELIDVFLSMLDVEKEEWVKGLINEPIRDADLCIQRHHSRRRFVHSPNPFVTILTISKIPIRDIVDDSDPIGDDLDDFDSHWRRSSTIPIPICDADSHSRRSSTIPDDSDPSRRFLAVWTICDDLEVVVADLDHSRRSQSRHRFASFAVASLCCGLCSESVGVAELKIAVERTGGLVVLAGSFAIQYLRIHSDIFSRRVTMILVYHQRVNAFINFARAVVDLSGNIPCLCIHCVNCYRQSPHTVRIHLLHRGIMQSYINWYNHGEACVLNENIHDNEISDGDHMDGIDALIGDRIRGEPRNATEDEEVRHFDKLEEDAKHTLHLKQRPDGSYDKPWAFFSLSLNERDGFYNFLKSVKYSNGYAANISRSVNVKNGRLSGLKSHDYHVLLQRILPIRLRGFAHKDISIVLFELGSFFQDLCSRTLKRSKLEKLEERIVLILCKFERSFPPAFFDVMVHLTVHLPRKAILGGPVQYRLMYPIERYLEKLKRYVSTRAQPEGSIAEAYILKECINNWSLYIDGIETVHNRRERNENFGESSEGLIVFSQTTRPIGGRRNDGNLSRALLDTAHWYLLYNSPELEPYLKGVFDVPEVGSGESNDNTEDSDAFQQEAIVDVVSINVEDNIIDYCMGDVEIEVVLEGGTSRDANCDEEHDIPDVDVDMDYDM</sequence>
<dbReference type="Pfam" id="PF13960">
    <property type="entry name" value="DUF4218"/>
    <property type="match status" value="1"/>
</dbReference>
<gene>
    <name evidence="4" type="ORF">SO802_005760</name>
</gene>